<reference evidence="6 7" key="1">
    <citation type="submission" date="2016-11" db="EMBL/GenBank/DDBJ databases">
        <authorList>
            <person name="Jaros S."/>
            <person name="Januszkiewicz K."/>
            <person name="Wedrychowicz H."/>
        </authorList>
    </citation>
    <scope>NUCLEOTIDE SEQUENCE [LARGE SCALE GENOMIC DNA]</scope>
    <source>
        <strain evidence="6 7">DSM 18772</strain>
    </source>
</reference>
<dbReference type="InterPro" id="IPR036866">
    <property type="entry name" value="RibonucZ/Hydroxyglut_hydro"/>
</dbReference>
<dbReference type="PANTHER" id="PTHR46233:SF3">
    <property type="entry name" value="HYDROXYACYLGLUTATHIONE HYDROLASE GLOC"/>
    <property type="match status" value="1"/>
</dbReference>
<evidence type="ECO:0000313" key="7">
    <source>
        <dbReference type="Proteomes" id="UP000184510"/>
    </source>
</evidence>
<dbReference type="PANTHER" id="PTHR46233">
    <property type="entry name" value="HYDROXYACYLGLUTATHIONE HYDROLASE GLOC"/>
    <property type="match status" value="1"/>
</dbReference>
<accession>A0A1M6MAB3</accession>
<dbReference type="Gene3D" id="3.60.15.10">
    <property type="entry name" value="Ribonuclease Z/Hydroxyacylglutathione hydrolase-like"/>
    <property type="match status" value="1"/>
</dbReference>
<dbReference type="InParanoid" id="A0A1M6MAB3"/>
<dbReference type="FunCoup" id="A0A1M6MAB3">
    <property type="interactions" value="430"/>
</dbReference>
<evidence type="ECO:0000256" key="2">
    <source>
        <dbReference type="ARBA" id="ARBA00022723"/>
    </source>
</evidence>
<dbReference type="SMART" id="SM00849">
    <property type="entry name" value="Lactamase_B"/>
    <property type="match status" value="1"/>
</dbReference>
<dbReference type="EMBL" id="FQYR01000004">
    <property type="protein sequence ID" value="SHJ80435.1"/>
    <property type="molecule type" value="Genomic_DNA"/>
</dbReference>
<evidence type="ECO:0000256" key="3">
    <source>
        <dbReference type="ARBA" id="ARBA00022801"/>
    </source>
</evidence>
<dbReference type="SUPFAM" id="SSF56281">
    <property type="entry name" value="Metallo-hydrolase/oxidoreductase"/>
    <property type="match status" value="1"/>
</dbReference>
<dbReference type="GO" id="GO:0046872">
    <property type="term" value="F:metal ion binding"/>
    <property type="evidence" value="ECO:0007669"/>
    <property type="project" value="UniProtKB-KW"/>
</dbReference>
<dbReference type="Pfam" id="PF00753">
    <property type="entry name" value="Lactamase_B"/>
    <property type="match status" value="1"/>
</dbReference>
<evidence type="ECO:0000313" key="6">
    <source>
        <dbReference type="EMBL" id="SHJ80435.1"/>
    </source>
</evidence>
<dbReference type="Proteomes" id="UP000184510">
    <property type="component" value="Unassembled WGS sequence"/>
</dbReference>
<evidence type="ECO:0000256" key="1">
    <source>
        <dbReference type="ARBA" id="ARBA00001947"/>
    </source>
</evidence>
<keyword evidence="7" id="KW-1185">Reference proteome</keyword>
<dbReference type="GO" id="GO:0016787">
    <property type="term" value="F:hydrolase activity"/>
    <property type="evidence" value="ECO:0007669"/>
    <property type="project" value="UniProtKB-KW"/>
</dbReference>
<dbReference type="AlphaFoldDB" id="A0A1M6MAB3"/>
<evidence type="ECO:0000259" key="5">
    <source>
        <dbReference type="SMART" id="SM00849"/>
    </source>
</evidence>
<dbReference type="STRING" id="1123071.SAMN02745181_2666"/>
<keyword evidence="3" id="KW-0378">Hydrolase</keyword>
<dbReference type="OrthoDB" id="9802248at2"/>
<feature type="domain" description="Metallo-beta-lactamase" evidence="5">
    <location>
        <begin position="12"/>
        <end position="186"/>
    </location>
</feature>
<dbReference type="CDD" id="cd06262">
    <property type="entry name" value="metallo-hydrolase-like_MBL-fold"/>
    <property type="match status" value="1"/>
</dbReference>
<proteinExistence type="predicted"/>
<organism evidence="6 7">
    <name type="scientific">Rubritalea squalenifaciens DSM 18772</name>
    <dbReference type="NCBI Taxonomy" id="1123071"/>
    <lineage>
        <taxon>Bacteria</taxon>
        <taxon>Pseudomonadati</taxon>
        <taxon>Verrucomicrobiota</taxon>
        <taxon>Verrucomicrobiia</taxon>
        <taxon>Verrucomicrobiales</taxon>
        <taxon>Rubritaleaceae</taxon>
        <taxon>Rubritalea</taxon>
    </lineage>
</organism>
<dbReference type="InterPro" id="IPR051453">
    <property type="entry name" value="MBL_Glyoxalase_II"/>
</dbReference>
<sequence>MPIHSYTGGHVFTNGFIVDHNGTCIVIDAPALIHEVIQDHGLKPTHLLLTHQHFDHTEDVEALQNMGVKVLMHSPYSETLIRQKEARENWGLPVNITPFEADTLLDGENEIKIGDLEIKIFHIPGHSPDSVAFYIPELDVVFAGDTLMAESMGRTDLPGGSHELLVEGIKKHLYSLPDETALCSGHGPVSSIDHEKQNNPFI</sequence>
<gene>
    <name evidence="6" type="ORF">SAMN02745181_2666</name>
</gene>
<name>A0A1M6MAB3_9BACT</name>
<keyword evidence="2" id="KW-0479">Metal-binding</keyword>
<dbReference type="RefSeq" id="WP_143184232.1">
    <property type="nucleotide sequence ID" value="NZ_FQYR01000004.1"/>
</dbReference>
<keyword evidence="4" id="KW-0862">Zinc</keyword>
<dbReference type="InterPro" id="IPR001279">
    <property type="entry name" value="Metallo-B-lactamas"/>
</dbReference>
<evidence type="ECO:0000256" key="4">
    <source>
        <dbReference type="ARBA" id="ARBA00022833"/>
    </source>
</evidence>
<comment type="cofactor">
    <cofactor evidence="1">
        <name>Zn(2+)</name>
        <dbReference type="ChEBI" id="CHEBI:29105"/>
    </cofactor>
</comment>
<protein>
    <submittedName>
        <fullName evidence="6">Glyoxylase, beta-lactamase superfamily II</fullName>
    </submittedName>
</protein>